<organism evidence="1 2">
    <name type="scientific">Melghiribacillus thermohalophilus</name>
    <dbReference type="NCBI Taxonomy" id="1324956"/>
    <lineage>
        <taxon>Bacteria</taxon>
        <taxon>Bacillati</taxon>
        <taxon>Bacillota</taxon>
        <taxon>Bacilli</taxon>
        <taxon>Bacillales</taxon>
        <taxon>Bacillaceae</taxon>
        <taxon>Melghiribacillus</taxon>
    </lineage>
</organism>
<dbReference type="OrthoDB" id="2051942at2"/>
<name>A0A4R3N8W9_9BACI</name>
<accession>A0A4R3N8W9</accession>
<dbReference type="AlphaFoldDB" id="A0A4R3N8W9"/>
<evidence type="ECO:0000313" key="2">
    <source>
        <dbReference type="Proteomes" id="UP000294650"/>
    </source>
</evidence>
<dbReference type="EMBL" id="SMAN01000007">
    <property type="protein sequence ID" value="TCT23389.1"/>
    <property type="molecule type" value="Genomic_DNA"/>
</dbReference>
<evidence type="ECO:0000313" key="1">
    <source>
        <dbReference type="EMBL" id="TCT23389.1"/>
    </source>
</evidence>
<dbReference type="Proteomes" id="UP000294650">
    <property type="component" value="Unassembled WGS sequence"/>
</dbReference>
<dbReference type="Gene3D" id="2.40.10.270">
    <property type="entry name" value="Bacteriophage SPP1 head-tail adaptor protein"/>
    <property type="match status" value="1"/>
</dbReference>
<reference evidence="1 2" key="1">
    <citation type="submission" date="2019-03" db="EMBL/GenBank/DDBJ databases">
        <title>Genomic Encyclopedia of Type Strains, Phase IV (KMG-IV): sequencing the most valuable type-strain genomes for metagenomic binning, comparative biology and taxonomic classification.</title>
        <authorList>
            <person name="Goeker M."/>
        </authorList>
    </citation>
    <scope>NUCLEOTIDE SEQUENCE [LARGE SCALE GENOMIC DNA]</scope>
    <source>
        <strain evidence="1 2">DSM 25894</strain>
    </source>
</reference>
<sequence>MIWRDVIDLITVTRTENDIGDTIEEETARQVFANKKSIRQSEFYQAMQTGLQPELMFEVRTSDYQGEKKLSYNNTTYSIIRTYTKNEEITELICSGLVGDG</sequence>
<dbReference type="InterPro" id="IPR038666">
    <property type="entry name" value="SSP1_head-tail_sf"/>
</dbReference>
<gene>
    <name evidence="1" type="ORF">EDD68_107103</name>
</gene>
<keyword evidence="2" id="KW-1185">Reference proteome</keyword>
<proteinExistence type="predicted"/>
<dbReference type="InterPro" id="IPR008767">
    <property type="entry name" value="Phage_SPP1_head-tail_adaptor"/>
</dbReference>
<protein>
    <submittedName>
        <fullName evidence="1">SPP1 family predicted phage head-tail adaptor</fullName>
    </submittedName>
</protein>
<dbReference type="NCBIfam" id="TIGR01563">
    <property type="entry name" value="gp16_SPP1"/>
    <property type="match status" value="1"/>
</dbReference>
<dbReference type="RefSeq" id="WP_132371556.1">
    <property type="nucleotide sequence ID" value="NZ_SMAN01000007.1"/>
</dbReference>
<comment type="caution">
    <text evidence="1">The sequence shown here is derived from an EMBL/GenBank/DDBJ whole genome shotgun (WGS) entry which is preliminary data.</text>
</comment>